<evidence type="ECO:0000256" key="2">
    <source>
        <dbReference type="ARBA" id="ARBA00023125"/>
    </source>
</evidence>
<dbReference type="Proteomes" id="UP000028640">
    <property type="component" value="Unassembled WGS sequence"/>
</dbReference>
<evidence type="ECO:0000256" key="4">
    <source>
        <dbReference type="PROSITE-ProRule" id="PRU00335"/>
    </source>
</evidence>
<dbReference type="Pfam" id="PF00440">
    <property type="entry name" value="TetR_N"/>
    <property type="match status" value="1"/>
</dbReference>
<dbReference type="InterPro" id="IPR011075">
    <property type="entry name" value="TetR_C"/>
</dbReference>
<dbReference type="PRINTS" id="PR00455">
    <property type="entry name" value="HTHTETR"/>
</dbReference>
<dbReference type="InterPro" id="IPR036271">
    <property type="entry name" value="Tet_transcr_reg_TetR-rel_C_sf"/>
</dbReference>
<dbReference type="InterPro" id="IPR009057">
    <property type="entry name" value="Homeodomain-like_sf"/>
</dbReference>
<dbReference type="STRING" id="910964.GEAM_4359"/>
<organism evidence="6 7">
    <name type="scientific">Ewingella americana (strain ATCC 33852 / DSM 4580 / CCUG 14506 / JCM 5911 / LMG 7869 / NCTC 12157 / CDC 1468-78)</name>
    <dbReference type="NCBI Taxonomy" id="910964"/>
    <lineage>
        <taxon>Bacteria</taxon>
        <taxon>Pseudomonadati</taxon>
        <taxon>Pseudomonadota</taxon>
        <taxon>Gammaproteobacteria</taxon>
        <taxon>Enterobacterales</taxon>
        <taxon>Yersiniaceae</taxon>
        <taxon>Ewingella</taxon>
    </lineage>
</organism>
<keyword evidence="1" id="KW-0805">Transcription regulation</keyword>
<feature type="domain" description="HTH tetR-type" evidence="5">
    <location>
        <begin position="7"/>
        <end position="67"/>
    </location>
</feature>
<protein>
    <submittedName>
        <fullName evidence="6">TetR family transcriptional regulator</fullName>
    </submittedName>
</protein>
<dbReference type="PANTHER" id="PTHR47506">
    <property type="entry name" value="TRANSCRIPTIONAL REGULATORY PROTEIN"/>
    <property type="match status" value="1"/>
</dbReference>
<dbReference type="GO" id="GO:0003677">
    <property type="term" value="F:DNA binding"/>
    <property type="evidence" value="ECO:0007669"/>
    <property type="project" value="UniProtKB-UniRule"/>
</dbReference>
<dbReference type="PROSITE" id="PS50977">
    <property type="entry name" value="HTH_TETR_2"/>
    <property type="match status" value="1"/>
</dbReference>
<dbReference type="Gene3D" id="1.10.10.60">
    <property type="entry name" value="Homeodomain-like"/>
    <property type="match status" value="1"/>
</dbReference>
<evidence type="ECO:0000313" key="7">
    <source>
        <dbReference type="Proteomes" id="UP000028640"/>
    </source>
</evidence>
<dbReference type="InterPro" id="IPR001647">
    <property type="entry name" value="HTH_TetR"/>
</dbReference>
<dbReference type="PROSITE" id="PS01081">
    <property type="entry name" value="HTH_TETR_1"/>
    <property type="match status" value="1"/>
</dbReference>
<sequence>MSGRPKEYDDARVIDAAMDVFWSSGYEASSTQELCEKTGLGRGSLYHAFGSKQNLYEQALRRYQELGLKAQLEILQGSAPVKARLRALLQWVVNGGLDPEGNRPCMALFSTMESGNKNPAIEGINQAYLSKLEAAICSAIAIGQQSGELASDRPATEVARVFLASYCGLNIFRHSVEDKTFLTDVLEGTVARL</sequence>
<comment type="caution">
    <text evidence="6">The sequence shown here is derived from an EMBL/GenBank/DDBJ whole genome shotgun (WGS) entry which is preliminary data.</text>
</comment>
<dbReference type="AlphaFoldDB" id="A0A085G0I8"/>
<dbReference type="GeneID" id="78382250"/>
<keyword evidence="3" id="KW-0804">Transcription</keyword>
<dbReference type="eggNOG" id="COG1309">
    <property type="taxonomic scope" value="Bacteria"/>
</dbReference>
<evidence type="ECO:0000313" key="6">
    <source>
        <dbReference type="EMBL" id="KFC77233.1"/>
    </source>
</evidence>
<dbReference type="InterPro" id="IPR023772">
    <property type="entry name" value="DNA-bd_HTH_TetR-type_CS"/>
</dbReference>
<proteinExistence type="predicted"/>
<dbReference type="SUPFAM" id="SSF48498">
    <property type="entry name" value="Tetracyclin repressor-like, C-terminal domain"/>
    <property type="match status" value="1"/>
</dbReference>
<dbReference type="PANTHER" id="PTHR47506:SF1">
    <property type="entry name" value="HTH-TYPE TRANSCRIPTIONAL REGULATOR YJDC"/>
    <property type="match status" value="1"/>
</dbReference>
<keyword evidence="2 4" id="KW-0238">DNA-binding</keyword>
<evidence type="ECO:0000256" key="1">
    <source>
        <dbReference type="ARBA" id="ARBA00023015"/>
    </source>
</evidence>
<evidence type="ECO:0000259" key="5">
    <source>
        <dbReference type="PROSITE" id="PS50977"/>
    </source>
</evidence>
<keyword evidence="7" id="KW-1185">Reference proteome</keyword>
<dbReference type="EMBL" id="JMPJ01000076">
    <property type="protein sequence ID" value="KFC77233.1"/>
    <property type="molecule type" value="Genomic_DNA"/>
</dbReference>
<dbReference type="OrthoDB" id="270177at2"/>
<dbReference type="Pfam" id="PF16925">
    <property type="entry name" value="TetR_C_13"/>
    <property type="match status" value="1"/>
</dbReference>
<dbReference type="SUPFAM" id="SSF46689">
    <property type="entry name" value="Homeodomain-like"/>
    <property type="match status" value="1"/>
</dbReference>
<name>A0A085G0I8_EWIA3</name>
<dbReference type="Gene3D" id="1.10.357.10">
    <property type="entry name" value="Tetracycline Repressor, domain 2"/>
    <property type="match status" value="1"/>
</dbReference>
<reference evidence="6 7" key="1">
    <citation type="submission" date="2014-05" db="EMBL/GenBank/DDBJ databases">
        <title>ATOL: Assembling a taxonomically balanced genome-scale reconstruction of the evolutionary history of the Enterobacteriaceae.</title>
        <authorList>
            <person name="Plunkett G.III."/>
            <person name="Neeno-Eckwall E.C."/>
            <person name="Glasner J.D."/>
            <person name="Perna N.T."/>
        </authorList>
    </citation>
    <scope>NUCLEOTIDE SEQUENCE [LARGE SCALE GENOMIC DNA]</scope>
    <source>
        <strain evidence="6 7">ATCC 33852</strain>
    </source>
</reference>
<dbReference type="RefSeq" id="WP_034796084.1">
    <property type="nucleotide sequence ID" value="NZ_JMPJ01000076.1"/>
</dbReference>
<accession>A0A085G0I8</accession>
<feature type="DNA-binding region" description="H-T-H motif" evidence="4">
    <location>
        <begin position="30"/>
        <end position="49"/>
    </location>
</feature>
<gene>
    <name evidence="6" type="ORF">GEAM_4359</name>
</gene>
<evidence type="ECO:0000256" key="3">
    <source>
        <dbReference type="ARBA" id="ARBA00023163"/>
    </source>
</evidence>